<evidence type="ECO:0000313" key="2">
    <source>
        <dbReference type="Proteomes" id="UP000019141"/>
    </source>
</evidence>
<reference evidence="1 2" key="1">
    <citation type="journal article" date="2014" name="Nature">
        <title>An environmental bacterial taxon with a large and distinct metabolic repertoire.</title>
        <authorList>
            <person name="Wilson M.C."/>
            <person name="Mori T."/>
            <person name="Ruckert C."/>
            <person name="Uria A.R."/>
            <person name="Helf M.J."/>
            <person name="Takada K."/>
            <person name="Gernert C."/>
            <person name="Steffens U.A."/>
            <person name="Heycke N."/>
            <person name="Schmitt S."/>
            <person name="Rinke C."/>
            <person name="Helfrich E.J."/>
            <person name="Brachmann A.O."/>
            <person name="Gurgui C."/>
            <person name="Wakimoto T."/>
            <person name="Kracht M."/>
            <person name="Crusemann M."/>
            <person name="Hentschel U."/>
            <person name="Abe I."/>
            <person name="Matsunaga S."/>
            <person name="Kalinowski J."/>
            <person name="Takeyama H."/>
            <person name="Piel J."/>
        </authorList>
    </citation>
    <scope>NUCLEOTIDE SEQUENCE [LARGE SCALE GENOMIC DNA]</scope>
    <source>
        <strain evidence="2">TSY1</strain>
    </source>
</reference>
<protein>
    <submittedName>
        <fullName evidence="1">Uncharacterized protein</fullName>
    </submittedName>
</protein>
<evidence type="ECO:0000313" key="1">
    <source>
        <dbReference type="EMBL" id="ETX02325.1"/>
    </source>
</evidence>
<organism evidence="1 2">
    <name type="scientific">Entotheonella factor</name>
    <dbReference type="NCBI Taxonomy" id="1429438"/>
    <lineage>
        <taxon>Bacteria</taxon>
        <taxon>Pseudomonadati</taxon>
        <taxon>Nitrospinota/Tectimicrobiota group</taxon>
        <taxon>Candidatus Tectimicrobiota</taxon>
        <taxon>Candidatus Entotheonellia</taxon>
        <taxon>Candidatus Entotheonellales</taxon>
        <taxon>Candidatus Entotheonellaceae</taxon>
        <taxon>Candidatus Entotheonella</taxon>
    </lineage>
</organism>
<dbReference type="EMBL" id="AZHW01000155">
    <property type="protein sequence ID" value="ETX02325.1"/>
    <property type="molecule type" value="Genomic_DNA"/>
</dbReference>
<sequence length="65" mass="7410">MPAQITMALYTGIVLECQHCYHICRLADAEKRYNCPSCGLDIGNWQTLTDDIKRRLAPARDTPQE</sequence>
<proteinExistence type="predicted"/>
<name>W4LWN7_ENTF1</name>
<accession>W4LWN7</accession>
<dbReference type="HOGENOM" id="CLU_2841602_0_0_7"/>
<dbReference type="AlphaFoldDB" id="W4LWN7"/>
<keyword evidence="2" id="KW-1185">Reference proteome</keyword>
<comment type="caution">
    <text evidence="1">The sequence shown here is derived from an EMBL/GenBank/DDBJ whole genome shotgun (WGS) entry which is preliminary data.</text>
</comment>
<gene>
    <name evidence="1" type="ORF">ETSY1_04085</name>
</gene>
<dbReference type="Proteomes" id="UP000019141">
    <property type="component" value="Unassembled WGS sequence"/>
</dbReference>